<feature type="active site" description="Charge relay system" evidence="5">
    <location>
        <position position="206"/>
    </location>
</feature>
<keyword evidence="3 5" id="KW-0378">Hydrolase</keyword>
<evidence type="ECO:0000256" key="7">
    <source>
        <dbReference type="SAM" id="MobiDB-lite"/>
    </source>
</evidence>
<keyword evidence="8" id="KW-0732">Signal</keyword>
<dbReference type="PROSITE" id="PS00137">
    <property type="entry name" value="SUBTILASE_HIS"/>
    <property type="match status" value="1"/>
</dbReference>
<accession>A0A6J4RET2</accession>
<evidence type="ECO:0000259" key="10">
    <source>
        <dbReference type="Pfam" id="PF22148"/>
    </source>
</evidence>
<feature type="region of interest" description="Disordered" evidence="7">
    <location>
        <begin position="26"/>
        <end position="60"/>
    </location>
</feature>
<dbReference type="Pfam" id="PF00082">
    <property type="entry name" value="Peptidase_S8"/>
    <property type="match status" value="1"/>
</dbReference>
<feature type="active site" description="Charge relay system" evidence="5">
    <location>
        <position position="376"/>
    </location>
</feature>
<evidence type="ECO:0000256" key="3">
    <source>
        <dbReference type="ARBA" id="ARBA00022801"/>
    </source>
</evidence>
<dbReference type="EMBL" id="CADCVF010000065">
    <property type="protein sequence ID" value="CAA9463901.1"/>
    <property type="molecule type" value="Genomic_DNA"/>
</dbReference>
<dbReference type="InterPro" id="IPR036852">
    <property type="entry name" value="Peptidase_S8/S53_dom_sf"/>
</dbReference>
<dbReference type="PROSITE" id="PS00138">
    <property type="entry name" value="SUBTILASE_SER"/>
    <property type="match status" value="1"/>
</dbReference>
<name>A0A6J4RET2_9ACTN</name>
<dbReference type="InterPro" id="IPR050131">
    <property type="entry name" value="Peptidase_S8_subtilisin-like"/>
</dbReference>
<gene>
    <name evidence="11" type="ORF">AVDCRST_MAG58-3090</name>
</gene>
<dbReference type="PANTHER" id="PTHR43806:SF11">
    <property type="entry name" value="CEREVISIN-RELATED"/>
    <property type="match status" value="1"/>
</dbReference>
<dbReference type="InterPro" id="IPR054399">
    <property type="entry name" value="Fervidolysin-like_N_prodom"/>
</dbReference>
<proteinExistence type="inferred from homology"/>
<comment type="similarity">
    <text evidence="1 5 6">Belongs to the peptidase S8 family.</text>
</comment>
<feature type="domain" description="Peptidase S8/S53" evidence="9">
    <location>
        <begin position="168"/>
        <end position="409"/>
    </location>
</feature>
<dbReference type="PANTHER" id="PTHR43806">
    <property type="entry name" value="PEPTIDASE S8"/>
    <property type="match status" value="1"/>
</dbReference>
<feature type="domain" description="Fervidolysin-like N-terminal prodomain" evidence="10">
    <location>
        <begin position="51"/>
        <end position="129"/>
    </location>
</feature>
<evidence type="ECO:0000256" key="4">
    <source>
        <dbReference type="ARBA" id="ARBA00022825"/>
    </source>
</evidence>
<dbReference type="AlphaFoldDB" id="A0A6J4RET2"/>
<protein>
    <submittedName>
        <fullName evidence="11">Uncharacterized protein</fullName>
    </submittedName>
</protein>
<feature type="active site" description="Charge relay system" evidence="5">
    <location>
        <position position="173"/>
    </location>
</feature>
<evidence type="ECO:0000256" key="8">
    <source>
        <dbReference type="SAM" id="SignalP"/>
    </source>
</evidence>
<dbReference type="InterPro" id="IPR022398">
    <property type="entry name" value="Peptidase_S8_His-AS"/>
</dbReference>
<dbReference type="Pfam" id="PF22148">
    <property type="entry name" value="Fervidolysin_NPro-like"/>
    <property type="match status" value="1"/>
</dbReference>
<dbReference type="PROSITE" id="PS51892">
    <property type="entry name" value="SUBTILASE"/>
    <property type="match status" value="1"/>
</dbReference>
<feature type="compositionally biased region" description="Low complexity" evidence="7">
    <location>
        <begin position="26"/>
        <end position="43"/>
    </location>
</feature>
<dbReference type="InterPro" id="IPR023828">
    <property type="entry name" value="Peptidase_S8_Ser-AS"/>
</dbReference>
<feature type="chain" id="PRO_5027058458" evidence="8">
    <location>
        <begin position="24"/>
        <end position="675"/>
    </location>
</feature>
<dbReference type="PRINTS" id="PR00723">
    <property type="entry name" value="SUBTILISIN"/>
</dbReference>
<reference evidence="11" key="1">
    <citation type="submission" date="2020-02" db="EMBL/GenBank/DDBJ databases">
        <authorList>
            <person name="Meier V. D."/>
        </authorList>
    </citation>
    <scope>NUCLEOTIDE SEQUENCE</scope>
    <source>
        <strain evidence="11">AVDCRST_MAG58</strain>
    </source>
</reference>
<dbReference type="InterPro" id="IPR000209">
    <property type="entry name" value="Peptidase_S8/S53_dom"/>
</dbReference>
<organism evidence="11">
    <name type="scientific">uncultured Rubrobacteraceae bacterium</name>
    <dbReference type="NCBI Taxonomy" id="349277"/>
    <lineage>
        <taxon>Bacteria</taxon>
        <taxon>Bacillati</taxon>
        <taxon>Actinomycetota</taxon>
        <taxon>Rubrobacteria</taxon>
        <taxon>Rubrobacterales</taxon>
        <taxon>Rubrobacteraceae</taxon>
        <taxon>environmental samples</taxon>
    </lineage>
</organism>
<dbReference type="InterPro" id="IPR023827">
    <property type="entry name" value="Peptidase_S8_Asp-AS"/>
</dbReference>
<dbReference type="PROSITE" id="PS00136">
    <property type="entry name" value="SUBTILASE_ASP"/>
    <property type="match status" value="1"/>
</dbReference>
<keyword evidence="4 5" id="KW-0720">Serine protease</keyword>
<feature type="signal peptide" evidence="8">
    <location>
        <begin position="1"/>
        <end position="23"/>
    </location>
</feature>
<evidence type="ECO:0000256" key="1">
    <source>
        <dbReference type="ARBA" id="ARBA00011073"/>
    </source>
</evidence>
<dbReference type="InterPro" id="IPR015500">
    <property type="entry name" value="Peptidase_S8_subtilisin-rel"/>
</dbReference>
<evidence type="ECO:0000256" key="6">
    <source>
        <dbReference type="RuleBase" id="RU003355"/>
    </source>
</evidence>
<dbReference type="GO" id="GO:0004252">
    <property type="term" value="F:serine-type endopeptidase activity"/>
    <property type="evidence" value="ECO:0007669"/>
    <property type="project" value="UniProtKB-UniRule"/>
</dbReference>
<evidence type="ECO:0000256" key="5">
    <source>
        <dbReference type="PROSITE-ProRule" id="PRU01240"/>
    </source>
</evidence>
<evidence type="ECO:0000256" key="2">
    <source>
        <dbReference type="ARBA" id="ARBA00022670"/>
    </source>
</evidence>
<evidence type="ECO:0000259" key="9">
    <source>
        <dbReference type="Pfam" id="PF00082"/>
    </source>
</evidence>
<sequence>MKRILLTLALALMVGVLLSASGAAVGQQGQAPPSQGPESSAEPWSASKPDQSSERKSVPAERVVGFNEGVTNSTQGLEQAAQASGGRVVERLDDPKNRAVLLKFPTEQAAQAAADGLAKRPDVQYVERNGIVEGHEVSSFDPSVPLQWHHTVIRKTAALGTLASAPPTIAVVDSGVDYNHPDLSGKVIKGPDYVNNDFDPMDDVGHGTHVAGIAAATTDNGQAGEGVSPDSKILAIKVLNSSNFGTDFDLAHGLAYARRANTTPATQVINASLGGYAGPATPRGQVIAEEVAAIKAAGKILVASAGNSNTSVTPSYPGSDPNTALRVTATQENDCRAHFSNFSPASNPTFYNIAAPGDDIFSLDRNNGARYASGTSMAAPMVAGAAALVWGKTPSLTTDQVVNTLVSTGATTSCGFAASTPRLDVRKALLGTSETAIVGQLLDPATGNTAAATEPIAKLFSGTTLLKSDLANPGGGFYEMTGLTAGTARTLKVTGGTGYVSATLRKPISITSGAVAGPSTDALPQARPTGNATVTIDWKTFHPINDTPGCVDTCNGWEFNLALKQSDGNNVFAPRDSWADGDPVETVVLGSEAANGTYKVIANKWPDPAGTQWNPSWNGSQASVQMYNGAASLGGGLKAVPSTCGTNQFWYVGDLTKSGTSYTWTNKNLCTNTEP</sequence>
<dbReference type="Gene3D" id="3.40.50.200">
    <property type="entry name" value="Peptidase S8/S53 domain"/>
    <property type="match status" value="1"/>
</dbReference>
<dbReference type="SUPFAM" id="SSF52743">
    <property type="entry name" value="Subtilisin-like"/>
    <property type="match status" value="1"/>
</dbReference>
<dbReference type="GO" id="GO:0006508">
    <property type="term" value="P:proteolysis"/>
    <property type="evidence" value="ECO:0007669"/>
    <property type="project" value="UniProtKB-KW"/>
</dbReference>
<evidence type="ECO:0000313" key="11">
    <source>
        <dbReference type="EMBL" id="CAA9463901.1"/>
    </source>
</evidence>
<keyword evidence="2 5" id="KW-0645">Protease</keyword>